<dbReference type="SUPFAM" id="SSF46785">
    <property type="entry name" value="Winged helix' DNA-binding domain"/>
    <property type="match status" value="1"/>
</dbReference>
<reference evidence="8" key="1">
    <citation type="submission" date="2017-05" db="EMBL/GenBank/DDBJ databases">
        <title>Complete and WGS of Bordetella genogroups.</title>
        <authorList>
            <person name="Spilker T."/>
            <person name="Lipuma J."/>
        </authorList>
    </citation>
    <scope>NUCLEOTIDE SEQUENCE [LARGE SCALE GENOMIC DNA]</scope>
    <source>
        <strain evidence="8">AU8256</strain>
    </source>
</reference>
<accession>A0A261VEY5</accession>
<dbReference type="InterPro" id="IPR000847">
    <property type="entry name" value="LysR_HTH_N"/>
</dbReference>
<comment type="caution">
    <text evidence="7">The sequence shown here is derived from an EMBL/GenBank/DDBJ whole genome shotgun (WGS) entry which is preliminary data.</text>
</comment>
<dbReference type="PROSITE" id="PS50931">
    <property type="entry name" value="HTH_LYSR"/>
    <property type="match status" value="1"/>
</dbReference>
<dbReference type="Gene3D" id="3.40.190.10">
    <property type="entry name" value="Periplasmic binding protein-like II"/>
    <property type="match status" value="2"/>
</dbReference>
<dbReference type="GO" id="GO:0010628">
    <property type="term" value="P:positive regulation of gene expression"/>
    <property type="evidence" value="ECO:0007669"/>
    <property type="project" value="TreeGrafter"/>
</dbReference>
<dbReference type="InterPro" id="IPR005119">
    <property type="entry name" value="LysR_subst-bd"/>
</dbReference>
<dbReference type="Pfam" id="PF03466">
    <property type="entry name" value="LysR_substrate"/>
    <property type="match status" value="1"/>
</dbReference>
<evidence type="ECO:0000313" key="8">
    <source>
        <dbReference type="Proteomes" id="UP000215633"/>
    </source>
</evidence>
<keyword evidence="2" id="KW-0805">Transcription regulation</keyword>
<evidence type="ECO:0000256" key="3">
    <source>
        <dbReference type="ARBA" id="ARBA00023125"/>
    </source>
</evidence>
<dbReference type="PANTHER" id="PTHR30427:SF1">
    <property type="entry name" value="TRANSCRIPTIONAL ACTIVATOR PROTEIN LYSR"/>
    <property type="match status" value="1"/>
</dbReference>
<dbReference type="EMBL" id="NEVT01000008">
    <property type="protein sequence ID" value="OZI72698.1"/>
    <property type="molecule type" value="Genomic_DNA"/>
</dbReference>
<dbReference type="Gene3D" id="1.10.10.10">
    <property type="entry name" value="Winged helix-like DNA-binding domain superfamily/Winged helix DNA-binding domain"/>
    <property type="match status" value="1"/>
</dbReference>
<dbReference type="InterPro" id="IPR036390">
    <property type="entry name" value="WH_DNA-bd_sf"/>
</dbReference>
<gene>
    <name evidence="7" type="ORF">CAL24_20685</name>
</gene>
<dbReference type="Proteomes" id="UP000215633">
    <property type="component" value="Unassembled WGS sequence"/>
</dbReference>
<dbReference type="GO" id="GO:0003700">
    <property type="term" value="F:DNA-binding transcription factor activity"/>
    <property type="evidence" value="ECO:0007669"/>
    <property type="project" value="InterPro"/>
</dbReference>
<evidence type="ECO:0000256" key="2">
    <source>
        <dbReference type="ARBA" id="ARBA00023015"/>
    </source>
</evidence>
<dbReference type="AlphaFoldDB" id="A0A261VEY5"/>
<keyword evidence="3" id="KW-0238">DNA-binding</keyword>
<evidence type="ECO:0000313" key="7">
    <source>
        <dbReference type="EMBL" id="OZI72698.1"/>
    </source>
</evidence>
<dbReference type="PANTHER" id="PTHR30427">
    <property type="entry name" value="TRANSCRIPTIONAL ACTIVATOR PROTEIN LYSR"/>
    <property type="match status" value="1"/>
</dbReference>
<evidence type="ECO:0000256" key="5">
    <source>
        <dbReference type="SAM" id="Phobius"/>
    </source>
</evidence>
<protein>
    <submittedName>
        <fullName evidence="7">LysR family transcriptional regulator</fullName>
    </submittedName>
</protein>
<feature type="domain" description="HTH lysR-type" evidence="6">
    <location>
        <begin position="1"/>
        <end position="58"/>
    </location>
</feature>
<dbReference type="Pfam" id="PF00126">
    <property type="entry name" value="HTH_1"/>
    <property type="match status" value="1"/>
</dbReference>
<evidence type="ECO:0000259" key="6">
    <source>
        <dbReference type="PROSITE" id="PS50931"/>
    </source>
</evidence>
<keyword evidence="8" id="KW-1185">Reference proteome</keyword>
<keyword evidence="5" id="KW-0812">Transmembrane</keyword>
<keyword evidence="4" id="KW-0804">Transcription</keyword>
<keyword evidence="5" id="KW-1133">Transmembrane helix</keyword>
<dbReference type="SUPFAM" id="SSF53850">
    <property type="entry name" value="Periplasmic binding protein-like II"/>
    <property type="match status" value="1"/>
</dbReference>
<name>A0A261VEY5_9BORD</name>
<dbReference type="GO" id="GO:0043565">
    <property type="term" value="F:sequence-specific DNA binding"/>
    <property type="evidence" value="ECO:0007669"/>
    <property type="project" value="TreeGrafter"/>
</dbReference>
<dbReference type="RefSeq" id="WP_094807783.1">
    <property type="nucleotide sequence ID" value="NZ_NEVT01000008.1"/>
</dbReference>
<organism evidence="7 8">
    <name type="scientific">Bordetella genomosp. 2</name>
    <dbReference type="NCBI Taxonomy" id="1983456"/>
    <lineage>
        <taxon>Bacteria</taxon>
        <taxon>Pseudomonadati</taxon>
        <taxon>Pseudomonadota</taxon>
        <taxon>Betaproteobacteria</taxon>
        <taxon>Burkholderiales</taxon>
        <taxon>Alcaligenaceae</taxon>
        <taxon>Bordetella</taxon>
    </lineage>
</organism>
<dbReference type="PRINTS" id="PR00039">
    <property type="entry name" value="HTHLYSR"/>
</dbReference>
<dbReference type="InterPro" id="IPR036388">
    <property type="entry name" value="WH-like_DNA-bd_sf"/>
</dbReference>
<evidence type="ECO:0000256" key="4">
    <source>
        <dbReference type="ARBA" id="ARBA00023163"/>
    </source>
</evidence>
<keyword evidence="5" id="KW-0472">Membrane</keyword>
<sequence>MNFKQIETFRAVMLTRSMTVAAAQLHTSQPNVSRVIAQLEAATGLRLFTRQSGRIEPTAEAEFLLREVERSFVGLDSLRDAVRAIRQQGAGTLRIGVVPSLAMSVIPLGIRLFRQRHPQVPIAVHTSDSPTVAKWTATRFCDVGLVSYLSDVPGVQARLWHREQGVCIVSAGHRLARKRRIASRDLDGEEFISLNHGDGTRAIVDAAFVPDRRRLTLETPYAVTICTMVGMGLGVSVVNPLVVSSLQLPTVKSLPFEPATFFESHVLHAQSHAEPALAGVFMECLQEAIDAGARPGDARRARR</sequence>
<feature type="transmembrane region" description="Helical" evidence="5">
    <location>
        <begin position="221"/>
        <end position="243"/>
    </location>
</feature>
<proteinExistence type="inferred from homology"/>
<comment type="similarity">
    <text evidence="1">Belongs to the LysR transcriptional regulatory family.</text>
</comment>
<evidence type="ECO:0000256" key="1">
    <source>
        <dbReference type="ARBA" id="ARBA00009437"/>
    </source>
</evidence>